<dbReference type="Gene3D" id="3.30.559.30">
    <property type="entry name" value="Nonribosomal peptide synthetase, condensation domain"/>
    <property type="match status" value="1"/>
</dbReference>
<name>A0ABN2E9F4_9ACTN</name>
<dbReference type="RefSeq" id="WP_344220413.1">
    <property type="nucleotide sequence ID" value="NZ_BAAAOS010000049.1"/>
</dbReference>
<proteinExistence type="predicted"/>
<dbReference type="EMBL" id="BAAAOS010000049">
    <property type="protein sequence ID" value="GAA1600574.1"/>
    <property type="molecule type" value="Genomic_DNA"/>
</dbReference>
<dbReference type="Gene3D" id="3.30.559.10">
    <property type="entry name" value="Chloramphenicol acetyltransferase-like domain"/>
    <property type="match status" value="1"/>
</dbReference>
<dbReference type="PANTHER" id="PTHR45527">
    <property type="entry name" value="NONRIBOSOMAL PEPTIDE SYNTHETASE"/>
    <property type="match status" value="1"/>
</dbReference>
<feature type="domain" description="Condensation" evidence="1">
    <location>
        <begin position="104"/>
        <end position="259"/>
    </location>
</feature>
<dbReference type="Proteomes" id="UP001500393">
    <property type="component" value="Unassembled WGS sequence"/>
</dbReference>
<comment type="caution">
    <text evidence="2">The sequence shown here is derived from an EMBL/GenBank/DDBJ whole genome shotgun (WGS) entry which is preliminary data.</text>
</comment>
<keyword evidence="3" id="KW-1185">Reference proteome</keyword>
<dbReference type="SUPFAM" id="SSF52777">
    <property type="entry name" value="CoA-dependent acyltransferases"/>
    <property type="match status" value="2"/>
</dbReference>
<sequence length="389" mass="42953">MRHPTSLWQTFALELDEGRPGFTKGPWFTMNAVLSLDGELDADVLARTFHSLQRRHEALRTEILDDRLQLVHPEPRAALEVIDEVATHAPVALETPVRLRLAGTELALHLHHLVSDPVTLWETVSELAAGYTAALAGESLPPVEAQYWQYSMAEAEQARRIRDNAHDWWKSRVGDAKVCQQPAGSPGSALAFREDLLTASEVETVERLTRQHRGTPLITFLAALTHGMNPHVGAGETFLFTTLFGKRDRPAWQRVLGPCIVPSFLAVPRPGGSLAADVPAVREAVVGCGRYARFPSSEVNAWIENRPRTPFFEYVPQQWPGLFRFGPVSAKVVSAAGPKDTGLADAMAIRVRKTTDGVLTGHFSADGIDWTEPLVHQVRSGFRTYLLAE</sequence>
<dbReference type="Pfam" id="PF00668">
    <property type="entry name" value="Condensation"/>
    <property type="match status" value="1"/>
</dbReference>
<dbReference type="PANTHER" id="PTHR45527:SF1">
    <property type="entry name" value="FATTY ACID SYNTHASE"/>
    <property type="match status" value="1"/>
</dbReference>
<evidence type="ECO:0000313" key="2">
    <source>
        <dbReference type="EMBL" id="GAA1600574.1"/>
    </source>
</evidence>
<protein>
    <recommendedName>
        <fullName evidence="1">Condensation domain-containing protein</fullName>
    </recommendedName>
</protein>
<evidence type="ECO:0000259" key="1">
    <source>
        <dbReference type="Pfam" id="PF00668"/>
    </source>
</evidence>
<reference evidence="2 3" key="1">
    <citation type="journal article" date="2019" name="Int. J. Syst. Evol. Microbiol.">
        <title>The Global Catalogue of Microorganisms (GCM) 10K type strain sequencing project: providing services to taxonomists for standard genome sequencing and annotation.</title>
        <authorList>
            <consortium name="The Broad Institute Genomics Platform"/>
            <consortium name="The Broad Institute Genome Sequencing Center for Infectious Disease"/>
            <person name="Wu L."/>
            <person name="Ma J."/>
        </authorList>
    </citation>
    <scope>NUCLEOTIDE SEQUENCE [LARGE SCALE GENOMIC DNA]</scope>
    <source>
        <strain evidence="2 3">JCM 14969</strain>
    </source>
</reference>
<accession>A0ABN2E9F4</accession>
<organism evidence="2 3">
    <name type="scientific">Kribbella sancticallisti</name>
    <dbReference type="NCBI Taxonomy" id="460087"/>
    <lineage>
        <taxon>Bacteria</taxon>
        <taxon>Bacillati</taxon>
        <taxon>Actinomycetota</taxon>
        <taxon>Actinomycetes</taxon>
        <taxon>Propionibacteriales</taxon>
        <taxon>Kribbellaceae</taxon>
        <taxon>Kribbella</taxon>
    </lineage>
</organism>
<gene>
    <name evidence="2" type="ORF">GCM10009789_63490</name>
</gene>
<dbReference type="InterPro" id="IPR001242">
    <property type="entry name" value="Condensation_dom"/>
</dbReference>
<dbReference type="InterPro" id="IPR023213">
    <property type="entry name" value="CAT-like_dom_sf"/>
</dbReference>
<evidence type="ECO:0000313" key="3">
    <source>
        <dbReference type="Proteomes" id="UP001500393"/>
    </source>
</evidence>